<evidence type="ECO:0000313" key="1">
    <source>
        <dbReference type="EMBL" id="OCL11747.1"/>
    </source>
</evidence>
<dbReference type="OrthoDB" id="5413827at2759"/>
<organism evidence="1 2">
    <name type="scientific">Glonium stellatum</name>
    <dbReference type="NCBI Taxonomy" id="574774"/>
    <lineage>
        <taxon>Eukaryota</taxon>
        <taxon>Fungi</taxon>
        <taxon>Dikarya</taxon>
        <taxon>Ascomycota</taxon>
        <taxon>Pezizomycotina</taxon>
        <taxon>Dothideomycetes</taxon>
        <taxon>Pleosporomycetidae</taxon>
        <taxon>Gloniales</taxon>
        <taxon>Gloniaceae</taxon>
        <taxon>Glonium</taxon>
    </lineage>
</organism>
<evidence type="ECO:0008006" key="3">
    <source>
        <dbReference type="Google" id="ProtNLM"/>
    </source>
</evidence>
<gene>
    <name evidence="1" type="ORF">AOQ84DRAFT_178846</name>
</gene>
<sequence length="201" mass="22881">MQAHSRLLSLPAELRLCIYDFVFLPTQFNEPRIPDTSNGRASRALLPLLTCHQINKEAKLIAFSRTTFHVPDIATSLRDRLQILSPQLLGAVRYLAITVDLSLEPRAYDVLDSSLRDMDLEQLSLVVRRTRSVESSEGLEDDLSYILRAYPYIAANSIRFKFHPLGLKRYICCALSKPSSMKRFSILHDGCYRSAQFAQFA</sequence>
<reference evidence="1 2" key="1">
    <citation type="journal article" date="2016" name="Nat. Commun.">
        <title>Ectomycorrhizal ecology is imprinted in the genome of the dominant symbiotic fungus Cenococcum geophilum.</title>
        <authorList>
            <consortium name="DOE Joint Genome Institute"/>
            <person name="Peter M."/>
            <person name="Kohler A."/>
            <person name="Ohm R.A."/>
            <person name="Kuo A."/>
            <person name="Krutzmann J."/>
            <person name="Morin E."/>
            <person name="Arend M."/>
            <person name="Barry K.W."/>
            <person name="Binder M."/>
            <person name="Choi C."/>
            <person name="Clum A."/>
            <person name="Copeland A."/>
            <person name="Grisel N."/>
            <person name="Haridas S."/>
            <person name="Kipfer T."/>
            <person name="LaButti K."/>
            <person name="Lindquist E."/>
            <person name="Lipzen A."/>
            <person name="Maire R."/>
            <person name="Meier B."/>
            <person name="Mihaltcheva S."/>
            <person name="Molinier V."/>
            <person name="Murat C."/>
            <person name="Poggeler S."/>
            <person name="Quandt C.A."/>
            <person name="Sperisen C."/>
            <person name="Tritt A."/>
            <person name="Tisserant E."/>
            <person name="Crous P.W."/>
            <person name="Henrissat B."/>
            <person name="Nehls U."/>
            <person name="Egli S."/>
            <person name="Spatafora J.W."/>
            <person name="Grigoriev I.V."/>
            <person name="Martin F.M."/>
        </authorList>
    </citation>
    <scope>NUCLEOTIDE SEQUENCE [LARGE SCALE GENOMIC DNA]</scope>
    <source>
        <strain evidence="1 2">CBS 207.34</strain>
    </source>
</reference>
<protein>
    <recommendedName>
        <fullName evidence="3">F-box domain-containing protein</fullName>
    </recommendedName>
</protein>
<dbReference type="EMBL" id="KV748993">
    <property type="protein sequence ID" value="OCL11747.1"/>
    <property type="molecule type" value="Genomic_DNA"/>
</dbReference>
<name>A0A8E2JWH0_9PEZI</name>
<proteinExistence type="predicted"/>
<keyword evidence="2" id="KW-1185">Reference proteome</keyword>
<evidence type="ECO:0000313" key="2">
    <source>
        <dbReference type="Proteomes" id="UP000250140"/>
    </source>
</evidence>
<dbReference type="Proteomes" id="UP000250140">
    <property type="component" value="Unassembled WGS sequence"/>
</dbReference>
<dbReference type="AlphaFoldDB" id="A0A8E2JWH0"/>
<dbReference type="PANTHER" id="PTHR38790">
    <property type="entry name" value="2EXR DOMAIN-CONTAINING PROTEIN-RELATED"/>
    <property type="match status" value="1"/>
</dbReference>
<accession>A0A8E2JWH0</accession>